<feature type="transmembrane region" description="Helical" evidence="8">
    <location>
        <begin position="319"/>
        <end position="336"/>
    </location>
</feature>
<keyword evidence="7 8" id="KW-0472">Membrane</keyword>
<feature type="transmembrane region" description="Helical" evidence="8">
    <location>
        <begin position="472"/>
        <end position="495"/>
    </location>
</feature>
<keyword evidence="10" id="KW-1185">Reference proteome</keyword>
<reference evidence="9 10" key="1">
    <citation type="submission" date="2018-03" db="EMBL/GenBank/DDBJ databases">
        <title>Genomic Encyclopedia of Type Strains, Phase III (KMG-III): the genomes of soil and plant-associated and newly described type strains.</title>
        <authorList>
            <person name="Whitman W."/>
        </authorList>
    </citation>
    <scope>NUCLEOTIDE SEQUENCE [LARGE SCALE GENOMIC DNA]</scope>
    <source>
        <strain evidence="9 10">CGMCC 1.07653</strain>
    </source>
</reference>
<dbReference type="PANTHER" id="PTHR30047">
    <property type="entry name" value="HIGH-AFFINITY CHOLINE TRANSPORT PROTEIN-RELATED"/>
    <property type="match status" value="1"/>
</dbReference>
<dbReference type="OrthoDB" id="9775735at2"/>
<evidence type="ECO:0000256" key="5">
    <source>
        <dbReference type="ARBA" id="ARBA00022692"/>
    </source>
</evidence>
<gene>
    <name evidence="9" type="ORF">B0H94_102262</name>
</gene>
<evidence type="ECO:0000256" key="3">
    <source>
        <dbReference type="ARBA" id="ARBA00022448"/>
    </source>
</evidence>
<keyword evidence="3" id="KW-0813">Transport</keyword>
<dbReference type="NCBIfam" id="TIGR00842">
    <property type="entry name" value="bcct"/>
    <property type="match status" value="1"/>
</dbReference>
<dbReference type="RefSeq" id="WP_106587697.1">
    <property type="nucleotide sequence ID" value="NZ_PYAV01000002.1"/>
</dbReference>
<evidence type="ECO:0000256" key="2">
    <source>
        <dbReference type="ARBA" id="ARBA00005658"/>
    </source>
</evidence>
<comment type="similarity">
    <text evidence="2">Belongs to the BCCT transporter (TC 2.A.15) family.</text>
</comment>
<evidence type="ECO:0000256" key="8">
    <source>
        <dbReference type="SAM" id="Phobius"/>
    </source>
</evidence>
<dbReference type="AlphaFoldDB" id="A0A2P8HXW2"/>
<feature type="transmembrane region" description="Helical" evidence="8">
    <location>
        <begin position="51"/>
        <end position="70"/>
    </location>
</feature>
<keyword evidence="4" id="KW-1003">Cell membrane</keyword>
<organism evidence="9 10">
    <name type="scientific">Salsuginibacillus halophilus</name>
    <dbReference type="NCBI Taxonomy" id="517424"/>
    <lineage>
        <taxon>Bacteria</taxon>
        <taxon>Bacillati</taxon>
        <taxon>Bacillota</taxon>
        <taxon>Bacilli</taxon>
        <taxon>Bacillales</taxon>
        <taxon>Bacillaceae</taxon>
        <taxon>Salsuginibacillus</taxon>
    </lineage>
</organism>
<feature type="transmembrane region" description="Helical" evidence="8">
    <location>
        <begin position="192"/>
        <end position="212"/>
    </location>
</feature>
<evidence type="ECO:0000313" key="9">
    <source>
        <dbReference type="EMBL" id="PSL50985.1"/>
    </source>
</evidence>
<dbReference type="Pfam" id="PF02028">
    <property type="entry name" value="BCCT"/>
    <property type="match status" value="1"/>
</dbReference>
<evidence type="ECO:0000256" key="6">
    <source>
        <dbReference type="ARBA" id="ARBA00022989"/>
    </source>
</evidence>
<comment type="subcellular location">
    <subcellularLocation>
        <location evidence="1">Cell membrane</location>
        <topology evidence="1">Multi-pass membrane protein</topology>
    </subcellularLocation>
</comment>
<proteinExistence type="inferred from homology"/>
<evidence type="ECO:0000256" key="4">
    <source>
        <dbReference type="ARBA" id="ARBA00022475"/>
    </source>
</evidence>
<dbReference type="InterPro" id="IPR000060">
    <property type="entry name" value="BCCT_transptr"/>
</dbReference>
<evidence type="ECO:0000313" key="10">
    <source>
        <dbReference type="Proteomes" id="UP000242310"/>
    </source>
</evidence>
<keyword evidence="6 8" id="KW-1133">Transmembrane helix</keyword>
<feature type="transmembrane region" description="Helical" evidence="8">
    <location>
        <begin position="232"/>
        <end position="252"/>
    </location>
</feature>
<keyword evidence="5 8" id="KW-0812">Transmembrane</keyword>
<protein>
    <submittedName>
        <fullName evidence="9">Glycine betaine transporter</fullName>
    </submittedName>
</protein>
<feature type="transmembrane region" description="Helical" evidence="8">
    <location>
        <begin position="142"/>
        <end position="163"/>
    </location>
</feature>
<evidence type="ECO:0000256" key="7">
    <source>
        <dbReference type="ARBA" id="ARBA00023136"/>
    </source>
</evidence>
<dbReference type="GO" id="GO:0022857">
    <property type="term" value="F:transmembrane transporter activity"/>
    <property type="evidence" value="ECO:0007669"/>
    <property type="project" value="InterPro"/>
</dbReference>
<feature type="transmembrane region" description="Helical" evidence="8">
    <location>
        <begin position="348"/>
        <end position="367"/>
    </location>
</feature>
<sequence>MPYRYRSDRPGIVFVLATIIILSVSIWGLFFPGNMEAVTSDMLTIFLDSFGWFYVLAVSFFLAFCLFLGFGPYRHMKLGKPKDEPEYSFYTWIGMLFAAGMGVGLVFWGVAEPMAHYVNPPPNVDVEGGTQAAAETGLLYGIFHWGMHPWSVYAIVALALAFAKYRKNLPGLVSSAFYPILKDRVAGPIGKGIDLLATVGTTVGIATSLGLSTLQVSGGLEEVAGIGNTTQLQLIIIGGVTVIFLISVVSGINRGMRYLSIVNLTLMAALLVAVVSFGPTLFIFEHFTKTFGDYVSSAVQLSFDTTPYSDNEWMGEWTFFYWAWIISWSPFVGTFIARVSRGRTLQQFMIGVLFVPTLVSVFWFAAFGGTGLHMELFQNLGQAEAVAEKPENGLFLVLQQLPLGLMLSIAALILILIFFITSANSATFVLGVFTSQGSLSPKTPVLITWGLLISTVAASLLLSGGLEGLQSTAIMTALPFTLLIVTMCIAVFMSLRSEGAEKHRVEPPKDW</sequence>
<feature type="transmembrane region" description="Helical" evidence="8">
    <location>
        <begin position="405"/>
        <end position="433"/>
    </location>
</feature>
<name>A0A2P8HXW2_9BACI</name>
<evidence type="ECO:0000256" key="1">
    <source>
        <dbReference type="ARBA" id="ARBA00004651"/>
    </source>
</evidence>
<feature type="transmembrane region" description="Helical" evidence="8">
    <location>
        <begin position="264"/>
        <end position="284"/>
    </location>
</feature>
<dbReference type="Proteomes" id="UP000242310">
    <property type="component" value="Unassembled WGS sequence"/>
</dbReference>
<feature type="transmembrane region" description="Helical" evidence="8">
    <location>
        <begin position="445"/>
        <end position="466"/>
    </location>
</feature>
<feature type="transmembrane region" description="Helical" evidence="8">
    <location>
        <begin position="12"/>
        <end position="31"/>
    </location>
</feature>
<feature type="transmembrane region" description="Helical" evidence="8">
    <location>
        <begin position="90"/>
        <end position="111"/>
    </location>
</feature>
<accession>A0A2P8HXW2</accession>
<comment type="caution">
    <text evidence="9">The sequence shown here is derived from an EMBL/GenBank/DDBJ whole genome shotgun (WGS) entry which is preliminary data.</text>
</comment>
<dbReference type="GO" id="GO:0005886">
    <property type="term" value="C:plasma membrane"/>
    <property type="evidence" value="ECO:0007669"/>
    <property type="project" value="UniProtKB-SubCell"/>
</dbReference>
<dbReference type="PANTHER" id="PTHR30047:SF7">
    <property type="entry name" value="HIGH-AFFINITY CHOLINE TRANSPORT PROTEIN"/>
    <property type="match status" value="1"/>
</dbReference>
<dbReference type="EMBL" id="PYAV01000002">
    <property type="protein sequence ID" value="PSL50985.1"/>
    <property type="molecule type" value="Genomic_DNA"/>
</dbReference>